<evidence type="ECO:0000256" key="1">
    <source>
        <dbReference type="SAM" id="MobiDB-lite"/>
    </source>
</evidence>
<evidence type="ECO:0000256" key="2">
    <source>
        <dbReference type="SAM" id="SignalP"/>
    </source>
</evidence>
<evidence type="ECO:0000313" key="3">
    <source>
        <dbReference type="EMBL" id="KAK9177267.1"/>
    </source>
</evidence>
<evidence type="ECO:0000313" key="4">
    <source>
        <dbReference type="Proteomes" id="UP001428341"/>
    </source>
</evidence>
<dbReference type="Proteomes" id="UP001428341">
    <property type="component" value="Unassembled WGS sequence"/>
</dbReference>
<accession>A0AAP0LNJ1</accession>
<keyword evidence="4" id="KW-1185">Reference proteome</keyword>
<sequence>MGKNMLISMLIMSMLLNVAVGFLDPLKNVANQAQKEVKDIAKQAFGRKTMEENGGVQMGAGDFDQGQKKAGKVDEAKFFFNPLDPIGNFNREGGKVVISRKTMEEDDHDCDNDHESENNAESNESENGDSDDTNDAGDSDEGQDIKEIMVNAARK</sequence>
<protein>
    <submittedName>
        <fullName evidence="3">Uncharacterized protein</fullName>
    </submittedName>
</protein>
<feature type="signal peptide" evidence="2">
    <location>
        <begin position="1"/>
        <end position="21"/>
    </location>
</feature>
<proteinExistence type="predicted"/>
<name>A0AAP0LNJ1_9ROSI</name>
<gene>
    <name evidence="3" type="ORF">WN944_029286</name>
</gene>
<dbReference type="EMBL" id="JBCGBO010000025">
    <property type="protein sequence ID" value="KAK9177267.1"/>
    <property type="molecule type" value="Genomic_DNA"/>
</dbReference>
<reference evidence="3 4" key="1">
    <citation type="submission" date="2024-05" db="EMBL/GenBank/DDBJ databases">
        <title>Haplotype-resolved chromosome-level genome assembly of Huyou (Citrus changshanensis).</title>
        <authorList>
            <person name="Miao C."/>
            <person name="Chen W."/>
            <person name="Wu Y."/>
            <person name="Wang L."/>
            <person name="Zhao S."/>
            <person name="Grierson D."/>
            <person name="Xu C."/>
            <person name="Chen K."/>
        </authorList>
    </citation>
    <scope>NUCLEOTIDE SEQUENCE [LARGE SCALE GENOMIC DNA]</scope>
    <source>
        <strain evidence="3">01-14</strain>
        <tissue evidence="3">Leaf</tissue>
    </source>
</reference>
<feature type="chain" id="PRO_5043024793" evidence="2">
    <location>
        <begin position="22"/>
        <end position="155"/>
    </location>
</feature>
<comment type="caution">
    <text evidence="3">The sequence shown here is derived from an EMBL/GenBank/DDBJ whole genome shotgun (WGS) entry which is preliminary data.</text>
</comment>
<feature type="region of interest" description="Disordered" evidence="1">
    <location>
        <begin position="97"/>
        <end position="155"/>
    </location>
</feature>
<feature type="compositionally biased region" description="Acidic residues" evidence="1">
    <location>
        <begin position="123"/>
        <end position="142"/>
    </location>
</feature>
<organism evidence="3 4">
    <name type="scientific">Citrus x changshan-huyou</name>
    <dbReference type="NCBI Taxonomy" id="2935761"/>
    <lineage>
        <taxon>Eukaryota</taxon>
        <taxon>Viridiplantae</taxon>
        <taxon>Streptophyta</taxon>
        <taxon>Embryophyta</taxon>
        <taxon>Tracheophyta</taxon>
        <taxon>Spermatophyta</taxon>
        <taxon>Magnoliopsida</taxon>
        <taxon>eudicotyledons</taxon>
        <taxon>Gunneridae</taxon>
        <taxon>Pentapetalae</taxon>
        <taxon>rosids</taxon>
        <taxon>malvids</taxon>
        <taxon>Sapindales</taxon>
        <taxon>Rutaceae</taxon>
        <taxon>Aurantioideae</taxon>
        <taxon>Citrus</taxon>
    </lineage>
</organism>
<dbReference type="AlphaFoldDB" id="A0AAP0LNJ1"/>
<keyword evidence="2" id="KW-0732">Signal</keyword>